<evidence type="ECO:0000256" key="2">
    <source>
        <dbReference type="ARBA" id="ARBA00004186"/>
    </source>
</evidence>
<evidence type="ECO:0000256" key="8">
    <source>
        <dbReference type="ARBA" id="ARBA00022723"/>
    </source>
</evidence>
<dbReference type="Proteomes" id="UP000001593">
    <property type="component" value="Unassembled WGS sequence"/>
</dbReference>
<dbReference type="Pfam" id="PF00653">
    <property type="entry name" value="BIR"/>
    <property type="match status" value="1"/>
</dbReference>
<evidence type="ECO:0000256" key="7">
    <source>
        <dbReference type="ARBA" id="ARBA00022618"/>
    </source>
</evidence>
<dbReference type="SUPFAM" id="SSF57924">
    <property type="entry name" value="Inhibitor of apoptosis (IAP) repeat"/>
    <property type="match status" value="1"/>
</dbReference>
<evidence type="ECO:0008006" key="19">
    <source>
        <dbReference type="Google" id="ProtNLM"/>
    </source>
</evidence>
<dbReference type="InParanoid" id="A7SUG7"/>
<evidence type="ECO:0000256" key="13">
    <source>
        <dbReference type="ARBA" id="ARBA00023212"/>
    </source>
</evidence>
<evidence type="ECO:0000256" key="16">
    <source>
        <dbReference type="ARBA" id="ARBA00023328"/>
    </source>
</evidence>
<keyword evidence="13" id="KW-0206">Cytoskeleton</keyword>
<evidence type="ECO:0000256" key="12">
    <source>
        <dbReference type="ARBA" id="ARBA00022843"/>
    </source>
</evidence>
<dbReference type="GO" id="GO:0007059">
    <property type="term" value="P:chromosome segregation"/>
    <property type="evidence" value="ECO:0000318"/>
    <property type="project" value="GO_Central"/>
</dbReference>
<organism evidence="17 18">
    <name type="scientific">Nematostella vectensis</name>
    <name type="common">Starlet sea anemone</name>
    <dbReference type="NCBI Taxonomy" id="45351"/>
    <lineage>
        <taxon>Eukaryota</taxon>
        <taxon>Metazoa</taxon>
        <taxon>Cnidaria</taxon>
        <taxon>Anthozoa</taxon>
        <taxon>Hexacorallia</taxon>
        <taxon>Actiniaria</taxon>
        <taxon>Edwardsiidae</taxon>
        <taxon>Nematostella</taxon>
    </lineage>
</organism>
<dbReference type="GO" id="GO:0000776">
    <property type="term" value="C:kinetochore"/>
    <property type="evidence" value="ECO:0000318"/>
    <property type="project" value="GO_Central"/>
</dbReference>
<dbReference type="InterPro" id="IPR001370">
    <property type="entry name" value="BIR_rpt"/>
</dbReference>
<dbReference type="GO" id="GO:0046872">
    <property type="term" value="F:metal ion binding"/>
    <property type="evidence" value="ECO:0007669"/>
    <property type="project" value="UniProtKB-KW"/>
</dbReference>
<gene>
    <name evidence="17" type="ORF">NEMVEDRAFT_v1g247481</name>
</gene>
<keyword evidence="14" id="KW-0539">Nucleus</keyword>
<evidence type="ECO:0000256" key="5">
    <source>
        <dbReference type="ARBA" id="ARBA00022490"/>
    </source>
</evidence>
<dbReference type="GO" id="GO:0043066">
    <property type="term" value="P:negative regulation of apoptotic process"/>
    <property type="evidence" value="ECO:0000318"/>
    <property type="project" value="GO_Central"/>
</dbReference>
<keyword evidence="11" id="KW-0862">Zinc</keyword>
<sequence>MDSTEYSFEMNMEKKRLETFKDWPFNHMDCKCTAEKMAAAGFYHCETDDDPDVARCFVCFKELDGWEPEDDPWQEHKKHSPKCEFVKLNKSSNEITVQQFLELEANRQANRMRKYVDANLKDFEHMRDQAREEMMKLVPEP</sequence>
<dbReference type="GO" id="GO:0000281">
    <property type="term" value="P:mitotic cytokinesis"/>
    <property type="evidence" value="ECO:0000318"/>
    <property type="project" value="GO_Central"/>
</dbReference>
<accession>A7SUG7</accession>
<dbReference type="HOGENOM" id="CLU_016347_0_1_1"/>
<evidence type="ECO:0000256" key="15">
    <source>
        <dbReference type="ARBA" id="ARBA00023306"/>
    </source>
</evidence>
<evidence type="ECO:0000256" key="11">
    <source>
        <dbReference type="ARBA" id="ARBA00022833"/>
    </source>
</evidence>
<dbReference type="PROSITE" id="PS50143">
    <property type="entry name" value="BIR_REPEAT_2"/>
    <property type="match status" value="1"/>
</dbReference>
<dbReference type="InterPro" id="IPR051190">
    <property type="entry name" value="Baculoviral_IAP"/>
</dbReference>
<keyword evidence="15" id="KW-0131">Cell cycle</keyword>
<dbReference type="PhylomeDB" id="A7SUG7"/>
<evidence type="ECO:0000256" key="14">
    <source>
        <dbReference type="ARBA" id="ARBA00023242"/>
    </source>
</evidence>
<keyword evidence="10" id="KW-0159">Chromosome partition</keyword>
<evidence type="ECO:0000256" key="9">
    <source>
        <dbReference type="ARBA" id="ARBA00022776"/>
    </source>
</evidence>
<comment type="similarity">
    <text evidence="4">Belongs to the IAP family.</text>
</comment>
<evidence type="ECO:0000256" key="10">
    <source>
        <dbReference type="ARBA" id="ARBA00022829"/>
    </source>
</evidence>
<dbReference type="CDD" id="cd00022">
    <property type="entry name" value="BIR"/>
    <property type="match status" value="1"/>
</dbReference>
<dbReference type="eggNOG" id="KOG1101">
    <property type="taxonomic scope" value="Eukaryota"/>
</dbReference>
<dbReference type="MEROPS" id="I32.005"/>
<dbReference type="OrthoDB" id="2196114at2759"/>
<evidence type="ECO:0000256" key="1">
    <source>
        <dbReference type="ARBA" id="ARBA00004123"/>
    </source>
</evidence>
<dbReference type="STRING" id="45351.A7SUG7"/>
<dbReference type="FunFam" id="1.10.1170.10:FF:000009">
    <property type="entry name" value="Baculoviral IAP repeat-containing protein 5"/>
    <property type="match status" value="1"/>
</dbReference>
<keyword evidence="7" id="KW-0132">Cell division</keyword>
<evidence type="ECO:0000256" key="3">
    <source>
        <dbReference type="ARBA" id="ARBA00004584"/>
    </source>
</evidence>
<keyword evidence="6" id="KW-0597">Phosphoprotein</keyword>
<dbReference type="SMART" id="SM00238">
    <property type="entry name" value="BIR"/>
    <property type="match status" value="1"/>
</dbReference>
<dbReference type="EMBL" id="DS469813">
    <property type="protein sequence ID" value="EDO32646.1"/>
    <property type="molecule type" value="Genomic_DNA"/>
</dbReference>
<dbReference type="GO" id="GO:0005737">
    <property type="term" value="C:cytoplasm"/>
    <property type="evidence" value="ECO:0000318"/>
    <property type="project" value="GO_Central"/>
</dbReference>
<name>A7SUG7_NEMVE</name>
<keyword evidence="18" id="KW-1185">Reference proteome</keyword>
<protein>
    <recommendedName>
        <fullName evidence="19">Survivin</fullName>
    </recommendedName>
</protein>
<dbReference type="GO" id="GO:0005634">
    <property type="term" value="C:nucleus"/>
    <property type="evidence" value="ECO:0007669"/>
    <property type="project" value="UniProtKB-SubCell"/>
</dbReference>
<dbReference type="AlphaFoldDB" id="A7SUG7"/>
<dbReference type="Gene3D" id="1.10.1170.10">
    <property type="entry name" value="Inhibitor Of Apoptosis Protein (2mihbC-IAP-1), Chain A"/>
    <property type="match status" value="1"/>
</dbReference>
<keyword evidence="16" id="KW-0137">Centromere</keyword>
<keyword evidence="9" id="KW-0498">Mitosis</keyword>
<evidence type="ECO:0000313" key="17">
    <source>
        <dbReference type="EMBL" id="EDO32646.1"/>
    </source>
</evidence>
<dbReference type="OMA" id="HAPQCEF"/>
<dbReference type="KEGG" id="nve:5503801"/>
<keyword evidence="5" id="KW-0963">Cytoplasm</keyword>
<dbReference type="PANTHER" id="PTHR46771:SF5">
    <property type="entry name" value="DETERIN"/>
    <property type="match status" value="1"/>
</dbReference>
<keyword evidence="8" id="KW-0479">Metal-binding</keyword>
<dbReference type="PANTHER" id="PTHR46771">
    <property type="entry name" value="DETERIN"/>
    <property type="match status" value="1"/>
</dbReference>
<dbReference type="GO" id="GO:0051233">
    <property type="term" value="C:spindle midzone"/>
    <property type="evidence" value="ECO:0000318"/>
    <property type="project" value="GO_Central"/>
</dbReference>
<evidence type="ECO:0000313" key="18">
    <source>
        <dbReference type="Proteomes" id="UP000001593"/>
    </source>
</evidence>
<dbReference type="GO" id="GO:0032133">
    <property type="term" value="C:chromosome passenger complex"/>
    <property type="evidence" value="ECO:0000318"/>
    <property type="project" value="GO_Central"/>
</dbReference>
<dbReference type="GO" id="GO:0007052">
    <property type="term" value="P:mitotic spindle organization"/>
    <property type="evidence" value="ECO:0000318"/>
    <property type="project" value="GO_Central"/>
</dbReference>
<proteinExistence type="inferred from homology"/>
<evidence type="ECO:0000256" key="4">
    <source>
        <dbReference type="ARBA" id="ARBA00006672"/>
    </source>
</evidence>
<dbReference type="FunCoup" id="A7SUG7">
    <property type="interactions" value="439"/>
</dbReference>
<comment type="subcellular location">
    <subcellularLocation>
        <location evidence="3">Chromosome</location>
        <location evidence="3">Centromere</location>
    </subcellularLocation>
    <subcellularLocation>
        <location evidence="2">Cytoplasm</location>
        <location evidence="2">Cytoskeleton</location>
        <location evidence="2">Spindle</location>
    </subcellularLocation>
    <subcellularLocation>
        <location evidence="1">Nucleus</location>
    </subcellularLocation>
</comment>
<keyword evidence="12" id="KW-0832">Ubl conjugation</keyword>
<reference evidence="17 18" key="1">
    <citation type="journal article" date="2007" name="Science">
        <title>Sea anemone genome reveals ancestral eumetazoan gene repertoire and genomic organization.</title>
        <authorList>
            <person name="Putnam N.H."/>
            <person name="Srivastava M."/>
            <person name="Hellsten U."/>
            <person name="Dirks B."/>
            <person name="Chapman J."/>
            <person name="Salamov A."/>
            <person name="Terry A."/>
            <person name="Shapiro H."/>
            <person name="Lindquist E."/>
            <person name="Kapitonov V.V."/>
            <person name="Jurka J."/>
            <person name="Genikhovich G."/>
            <person name="Grigoriev I.V."/>
            <person name="Lucas S.M."/>
            <person name="Steele R.E."/>
            <person name="Finnerty J.R."/>
            <person name="Technau U."/>
            <person name="Martindale M.Q."/>
            <person name="Rokhsar D.S."/>
        </authorList>
    </citation>
    <scope>NUCLEOTIDE SEQUENCE [LARGE SCALE GENOMIC DNA]</scope>
    <source>
        <strain evidence="18">CH2 X CH6</strain>
    </source>
</reference>
<evidence type="ECO:0000256" key="6">
    <source>
        <dbReference type="ARBA" id="ARBA00022553"/>
    </source>
</evidence>